<dbReference type="Gene3D" id="2.120.10.80">
    <property type="entry name" value="Kelch-type beta propeller"/>
    <property type="match status" value="1"/>
</dbReference>
<comment type="caution">
    <text evidence="6">The sequence shown here is derived from an EMBL/GenBank/DDBJ whole genome shotgun (WGS) entry which is preliminary data.</text>
</comment>
<evidence type="ECO:0000313" key="6">
    <source>
        <dbReference type="EMBL" id="KAF5389471.1"/>
    </source>
</evidence>
<dbReference type="InterPro" id="IPR011043">
    <property type="entry name" value="Gal_Oxase/kelch_b-propeller"/>
</dbReference>
<dbReference type="Proteomes" id="UP000518752">
    <property type="component" value="Unassembled WGS sequence"/>
</dbReference>
<keyword evidence="7" id="KW-1185">Reference proteome</keyword>
<dbReference type="Pfam" id="PF20842">
    <property type="entry name" value="Rax2_2"/>
    <property type="match status" value="1"/>
</dbReference>
<dbReference type="InterPro" id="IPR015915">
    <property type="entry name" value="Kelch-typ_b-propeller"/>
</dbReference>
<reference evidence="6 7" key="1">
    <citation type="journal article" date="2020" name="ISME J.">
        <title>Uncovering the hidden diversity of litter-decomposition mechanisms in mushroom-forming fungi.</title>
        <authorList>
            <person name="Floudas D."/>
            <person name="Bentzer J."/>
            <person name="Ahren D."/>
            <person name="Johansson T."/>
            <person name="Persson P."/>
            <person name="Tunlid A."/>
        </authorList>
    </citation>
    <scope>NUCLEOTIDE SEQUENCE [LARGE SCALE GENOMIC DNA]</scope>
    <source>
        <strain evidence="6 7">CBS 406.79</strain>
    </source>
</reference>
<name>A0A8H5HUD9_9AGAR</name>
<dbReference type="InterPro" id="IPR048266">
    <property type="entry name" value="Rax2-like_second"/>
</dbReference>
<feature type="region of interest" description="Disordered" evidence="1">
    <location>
        <begin position="1338"/>
        <end position="1366"/>
    </location>
</feature>
<accession>A0A8H5HUD9</accession>
<feature type="transmembrane region" description="Helical" evidence="2">
    <location>
        <begin position="1262"/>
        <end position="1293"/>
    </location>
</feature>
<proteinExistence type="predicted"/>
<dbReference type="GO" id="GO:1902929">
    <property type="term" value="C:plasma membrane of growing cell tip"/>
    <property type="evidence" value="ECO:0007669"/>
    <property type="project" value="TreeGrafter"/>
</dbReference>
<dbReference type="SUPFAM" id="SSF50965">
    <property type="entry name" value="Galactose oxidase, central domain"/>
    <property type="match status" value="3"/>
</dbReference>
<evidence type="ECO:0000313" key="7">
    <source>
        <dbReference type="Proteomes" id="UP000518752"/>
    </source>
</evidence>
<dbReference type="Pfam" id="PF20843">
    <property type="entry name" value="Rax2_3"/>
    <property type="match status" value="1"/>
</dbReference>
<evidence type="ECO:0000259" key="5">
    <source>
        <dbReference type="Pfam" id="PF20843"/>
    </source>
</evidence>
<feature type="transmembrane region" description="Helical" evidence="2">
    <location>
        <begin position="1420"/>
        <end position="1444"/>
    </location>
</feature>
<dbReference type="PANTHER" id="PTHR31778:SF2">
    <property type="entry name" value="BUD SITE SELECTION PROTEIN RAX2"/>
    <property type="match status" value="1"/>
</dbReference>
<organism evidence="6 7">
    <name type="scientific">Collybiopsis confluens</name>
    <dbReference type="NCBI Taxonomy" id="2823264"/>
    <lineage>
        <taxon>Eukaryota</taxon>
        <taxon>Fungi</taxon>
        <taxon>Dikarya</taxon>
        <taxon>Basidiomycota</taxon>
        <taxon>Agaricomycotina</taxon>
        <taxon>Agaricomycetes</taxon>
        <taxon>Agaricomycetidae</taxon>
        <taxon>Agaricales</taxon>
        <taxon>Marasmiineae</taxon>
        <taxon>Omphalotaceae</taxon>
        <taxon>Collybiopsis</taxon>
    </lineage>
</organism>
<protein>
    <submittedName>
        <fullName evidence="6">Uncharacterized protein</fullName>
    </submittedName>
</protein>
<dbReference type="CDD" id="cd00174">
    <property type="entry name" value="SH3"/>
    <property type="match status" value="1"/>
</dbReference>
<evidence type="ECO:0000259" key="3">
    <source>
        <dbReference type="Pfam" id="PF12768"/>
    </source>
</evidence>
<evidence type="ECO:0000259" key="4">
    <source>
        <dbReference type="Pfam" id="PF20842"/>
    </source>
</evidence>
<evidence type="ECO:0000256" key="1">
    <source>
        <dbReference type="SAM" id="MobiDB-lite"/>
    </source>
</evidence>
<dbReference type="InterPro" id="IPR024982">
    <property type="entry name" value="Rax2-like_C"/>
</dbReference>
<evidence type="ECO:0000256" key="2">
    <source>
        <dbReference type="SAM" id="Phobius"/>
    </source>
</evidence>
<dbReference type="PANTHER" id="PTHR31778">
    <property type="entry name" value="BUD SITE SELECTION PROTEIN RAX2"/>
    <property type="match status" value="1"/>
</dbReference>
<dbReference type="InterPro" id="IPR048265">
    <property type="entry name" value="Rax2-like_third"/>
</dbReference>
<keyword evidence="2" id="KW-1133">Transmembrane helix</keyword>
<dbReference type="EMBL" id="JAACJN010000022">
    <property type="protein sequence ID" value="KAF5389471.1"/>
    <property type="molecule type" value="Genomic_DNA"/>
</dbReference>
<sequence>MNCSFIWLIVTLNCNHAHPSPLTLGRALSSLPVGTQLTSMLPLSLLLLSSLNVVFAADSLPLVDFDRMGKVGLAGAFAGLGLFQNNSHVFDSSTSTLLSRSATGSLSSIASTNSGGKISAGCTLGDSFYFAGSFSSVGSTLASNIASYSSSSSEISALGSDGPNGDIDAVFCDSKNKKVWVGGSFSSPGPSVAVWDTSSNSWSRAPFNGLTGAQGRVLSITSNSSDTSLFFAGSFITSFQGNDSVIKGSNNPNVPFSPGATPFSSSLVPIPLQNAQIVGSPSSSDPKFANISNILCPAGSDGPGNTWFAANSNKAVITVRDFTFLEASGIRLGNTFQSSHGTTGFSVTTIPDNTVQVLTYIDPTTQQNTTCSTTCPLSTDLSFLYQDFLFTSPQSITGIQITLSEWTGDGPGLHILQLLSSGAFASAVDSDNNLSCFAPNPSNTSRTGNWEVKFAKTDIAGTTQSVLVSDIDVGTPASSGPSITWKPYVSASGNYNINLLVPGCTNLQDCSSRTSVKVTVFPGNGLDPTVTTVDQTNTDDATNSIYNGPIFPTTPDFVTTITMTLGDHPKGSGSNGQYEIVADRIQLVLTSENTTSSSTSSGSSGSSAGSNFGFGFFEWPSSDSSSLDATHTLANSTETTADKAAIQLFSGIGGNETILSESAAIASVAHHSSGTIFLAGNFTISSNFNNIVAFKDGLVSALPNNGLGGSATSLTLSGDNLYVGGAFADTSSASTNGLLRNIAWYNVQSQRWSPLGAGLNGKVTSLAISDGQLLVAGSFTKLFTSSSDNVGSDAAGFAVWNISNSVWVNSGGFVVGSMSFVSNQTAPQYIAGSVITSESFGATGMVMVQNSGSNIPTVSPLDVQLDGAAAFTGISSSSPRSRISRTLWVSHVRLTHLFKRQSSNSLAALPPSLPATAPAVLAGAFWTNGTSGDEVAIIGGNFSFTPSGSSEASNVAVYDQNRGTVSALQGNQLNGTVRSLLVVENILYIGGQFTVSGLDVNGFAVYDLSKQEYDVSKVPALQASSGSAVVVRSISTSASKANTIIVAGTFSQAGSLTCKAICSLDTTSNQWSSLGSGINGEVSTVVYAGSNQDTLIASGSIALSDSSAANVAQFTFANLSWSAVGSSSDIPGPVTALEVNNANASSIFAAGKTSDSTTFLSFFDGHSWTTLASTLQKETVISQLTMVPLQDTHTGNSIIESDRMLMISGSLDDSSFGNASTALFDGASFIPYIVSSTSSGTAGSVSSLFHSLATFSFTQKHFLATGVVILISIAISAGVVFFLALFGILWTLFARRDRNDNLKQYEGAGDDDSIHHRPSSLLEHINAATRGTIIGASPFVQRSDEKEEDRIESDGVEPPEYLPDGDNYVRAETPSEYGGALEVDEGRPAHARYSFDGTGEGELPLTAGAKVEVLDDRDHAYVVIAVVGAPGLTRWFIFLVGGTFEM</sequence>
<gene>
    <name evidence="6" type="ORF">D9757_004296</name>
</gene>
<feature type="domain" description="Rax2-like second" evidence="4">
    <location>
        <begin position="270"/>
        <end position="413"/>
    </location>
</feature>
<dbReference type="OrthoDB" id="2503993at2759"/>
<keyword evidence="2" id="KW-0812">Transmembrane</keyword>
<feature type="domain" description="Rax2-like third" evidence="5">
    <location>
        <begin position="427"/>
        <end position="589"/>
    </location>
</feature>
<feature type="domain" description="Rax2-like C-terminal" evidence="3">
    <location>
        <begin position="1004"/>
        <end position="1252"/>
    </location>
</feature>
<dbReference type="Pfam" id="PF12768">
    <property type="entry name" value="Rax2"/>
    <property type="match status" value="1"/>
</dbReference>
<feature type="compositionally biased region" description="Basic and acidic residues" evidence="1">
    <location>
        <begin position="1342"/>
        <end position="1353"/>
    </location>
</feature>
<keyword evidence="2" id="KW-0472">Membrane</keyword>